<evidence type="ECO:0000256" key="12">
    <source>
        <dbReference type="RuleBase" id="RU364091"/>
    </source>
</evidence>
<dbReference type="SUPFAM" id="SSF160544">
    <property type="entry name" value="EscU C-terminal domain-like"/>
    <property type="match status" value="1"/>
</dbReference>
<keyword evidence="10 12" id="KW-0472">Membrane</keyword>
<dbReference type="PANTHER" id="PTHR30531:SF12">
    <property type="entry name" value="FLAGELLAR BIOSYNTHETIC PROTEIN FLHB"/>
    <property type="match status" value="1"/>
</dbReference>
<keyword evidence="4 12" id="KW-0813">Transport</keyword>
<dbReference type="NCBIfam" id="TIGR00328">
    <property type="entry name" value="flhB"/>
    <property type="match status" value="1"/>
</dbReference>
<dbReference type="PATRIC" id="fig|999408.3.peg.1199"/>
<dbReference type="Gene3D" id="3.40.1690.10">
    <property type="entry name" value="secretion proteins EscU"/>
    <property type="match status" value="1"/>
</dbReference>
<evidence type="ECO:0000256" key="3">
    <source>
        <dbReference type="ARBA" id="ARBA00021622"/>
    </source>
</evidence>
<evidence type="ECO:0000256" key="9">
    <source>
        <dbReference type="ARBA" id="ARBA00022989"/>
    </source>
</evidence>
<feature type="transmembrane region" description="Helical" evidence="12">
    <location>
        <begin position="83"/>
        <end position="105"/>
    </location>
</feature>
<dbReference type="InterPro" id="IPR006135">
    <property type="entry name" value="T3SS_substrate_exporter"/>
</dbReference>
<keyword evidence="5 12" id="KW-1003">Cell membrane</keyword>
<evidence type="ECO:0000256" key="7">
    <source>
        <dbReference type="ARBA" id="ARBA00022795"/>
    </source>
</evidence>
<accession>A0A0E2HFK6</accession>
<keyword evidence="8 12" id="KW-0653">Protein transport</keyword>
<evidence type="ECO:0000256" key="2">
    <source>
        <dbReference type="ARBA" id="ARBA00010690"/>
    </source>
</evidence>
<organism evidence="14 15">
    <name type="scientific">[Clostridium] clostridioforme 90A8</name>
    <dbReference type="NCBI Taxonomy" id="999408"/>
    <lineage>
        <taxon>Bacteria</taxon>
        <taxon>Bacillati</taxon>
        <taxon>Bacillota</taxon>
        <taxon>Clostridia</taxon>
        <taxon>Lachnospirales</taxon>
        <taxon>Lachnospiraceae</taxon>
        <taxon>Enterocloster</taxon>
    </lineage>
</organism>
<evidence type="ECO:0000256" key="11">
    <source>
        <dbReference type="ARBA" id="ARBA00023225"/>
    </source>
</evidence>
<keyword evidence="7 12" id="KW-1005">Bacterial flagellum biogenesis</keyword>
<dbReference type="AlphaFoldDB" id="A0A0E2HFK6"/>
<gene>
    <name evidence="12" type="primary">flhB</name>
    <name evidence="14" type="ORF">HMPREF1090_01120</name>
</gene>
<feature type="compositionally biased region" description="Basic and acidic residues" evidence="13">
    <location>
        <begin position="1"/>
        <end position="18"/>
    </location>
</feature>
<keyword evidence="14" id="KW-0282">Flagellum</keyword>
<sequence length="357" mass="40394">MAERNGQEKTEKPTGKRRSDARKRGNVFQSKDVSTVAMLLGVFMMARFMMPHIYTTIRGYLVWIITGIGGDVAQLLSPQLLTITVISLLKCVLPLLLTAVVLGILSHGAQTRFNVAFQALQPRFSKLNPIAGIKNLFSLKKVVELLKNLIKISLLLALLYNLLKGDIVPVARMIDMNPFNSAAYMMNMVFNLVIKVCMAFTVVAFFDFLYQRWEYERDLKMTKQEVKDEYKQTEGNPEIKGRIRRIQRQMALSRMIQKVPQADVIVRNPTHFAVALKYDPDKSGAPIVLAKGQDELALRIIKAGEENGIAVIENRPLARALYASCELDREIPAELYGAVAEILVFIYKASHREDMFR</sequence>
<feature type="transmembrane region" description="Helical" evidence="12">
    <location>
        <begin position="57"/>
        <end position="77"/>
    </location>
</feature>
<keyword evidence="6 12" id="KW-0812">Transmembrane</keyword>
<dbReference type="GO" id="GO:0044780">
    <property type="term" value="P:bacterial-type flagellum assembly"/>
    <property type="evidence" value="ECO:0007669"/>
    <property type="project" value="InterPro"/>
</dbReference>
<evidence type="ECO:0000256" key="10">
    <source>
        <dbReference type="ARBA" id="ARBA00023136"/>
    </source>
</evidence>
<comment type="caution">
    <text evidence="14">The sequence shown here is derived from an EMBL/GenBank/DDBJ whole genome shotgun (WGS) entry which is preliminary data.</text>
</comment>
<protein>
    <recommendedName>
        <fullName evidence="3 12">Flagellar biosynthetic protein FlhB</fullName>
    </recommendedName>
</protein>
<keyword evidence="9 12" id="KW-1133">Transmembrane helix</keyword>
<evidence type="ECO:0000256" key="8">
    <source>
        <dbReference type="ARBA" id="ARBA00022927"/>
    </source>
</evidence>
<reference evidence="14 15" key="1">
    <citation type="submission" date="2013-01" db="EMBL/GenBank/DDBJ databases">
        <title>The Genome Sequence of Clostridium clostridioforme 90A8.</title>
        <authorList>
            <consortium name="The Broad Institute Genome Sequencing Platform"/>
            <person name="Earl A."/>
            <person name="Ward D."/>
            <person name="Feldgarden M."/>
            <person name="Gevers D."/>
            <person name="Courvalin P."/>
            <person name="Lambert T."/>
            <person name="Walker B."/>
            <person name="Young S.K."/>
            <person name="Zeng Q."/>
            <person name="Gargeya S."/>
            <person name="Fitzgerald M."/>
            <person name="Haas B."/>
            <person name="Abouelleil A."/>
            <person name="Alvarado L."/>
            <person name="Arachchi H.M."/>
            <person name="Berlin A.M."/>
            <person name="Chapman S.B."/>
            <person name="Dewar J."/>
            <person name="Goldberg J."/>
            <person name="Griggs A."/>
            <person name="Gujja S."/>
            <person name="Hansen M."/>
            <person name="Howarth C."/>
            <person name="Imamovic A."/>
            <person name="Larimer J."/>
            <person name="McCowan C."/>
            <person name="Murphy C."/>
            <person name="Neiman D."/>
            <person name="Pearson M."/>
            <person name="Priest M."/>
            <person name="Roberts A."/>
            <person name="Saif S."/>
            <person name="Shea T."/>
            <person name="Sisk P."/>
            <person name="Sykes S."/>
            <person name="Wortman J."/>
            <person name="Nusbaum C."/>
            <person name="Birren B."/>
        </authorList>
    </citation>
    <scope>NUCLEOTIDE SEQUENCE [LARGE SCALE GENOMIC DNA]</scope>
    <source>
        <strain evidence="14 15">90A8</strain>
    </source>
</reference>
<evidence type="ECO:0000256" key="13">
    <source>
        <dbReference type="SAM" id="MobiDB-lite"/>
    </source>
</evidence>
<evidence type="ECO:0000256" key="6">
    <source>
        <dbReference type="ARBA" id="ARBA00022692"/>
    </source>
</evidence>
<evidence type="ECO:0000256" key="5">
    <source>
        <dbReference type="ARBA" id="ARBA00022475"/>
    </source>
</evidence>
<keyword evidence="14" id="KW-0969">Cilium</keyword>
<dbReference type="RefSeq" id="WP_002594960.1">
    <property type="nucleotide sequence ID" value="NZ_KB850998.1"/>
</dbReference>
<evidence type="ECO:0000256" key="4">
    <source>
        <dbReference type="ARBA" id="ARBA00022448"/>
    </source>
</evidence>
<dbReference type="GO" id="GO:0009306">
    <property type="term" value="P:protein secretion"/>
    <property type="evidence" value="ECO:0007669"/>
    <property type="project" value="InterPro"/>
</dbReference>
<evidence type="ECO:0000313" key="14">
    <source>
        <dbReference type="EMBL" id="ENZ18803.1"/>
    </source>
</evidence>
<comment type="function">
    <text evidence="12">Required for formation of the rod structure in the basal body of the flagellar apparatus. Together with FliI and FliH, may constitute the export apparatus of flagellin.</text>
</comment>
<comment type="similarity">
    <text evidence="2 12">Belongs to the type III secretion exporter family.</text>
</comment>
<evidence type="ECO:0000256" key="1">
    <source>
        <dbReference type="ARBA" id="ARBA00004651"/>
    </source>
</evidence>
<dbReference type="Proteomes" id="UP000013085">
    <property type="component" value="Unassembled WGS sequence"/>
</dbReference>
<comment type="caution">
    <text evidence="12">Lacks conserved residue(s) required for the propagation of feature annotation.</text>
</comment>
<dbReference type="InterPro" id="IPR029025">
    <property type="entry name" value="T3SS_substrate_exporter_C"/>
</dbReference>
<dbReference type="GO" id="GO:0005886">
    <property type="term" value="C:plasma membrane"/>
    <property type="evidence" value="ECO:0007669"/>
    <property type="project" value="UniProtKB-SubCell"/>
</dbReference>
<name>A0A0E2HFK6_9FIRM</name>
<feature type="transmembrane region" description="Helical" evidence="12">
    <location>
        <begin position="183"/>
        <end position="210"/>
    </location>
</feature>
<dbReference type="Gene3D" id="6.10.250.2080">
    <property type="match status" value="1"/>
</dbReference>
<comment type="subcellular location">
    <subcellularLocation>
        <location evidence="1">Cell membrane</location>
        <topology evidence="1">Multi-pass membrane protein</topology>
    </subcellularLocation>
</comment>
<keyword evidence="11 12" id="KW-1006">Bacterial flagellum protein export</keyword>
<evidence type="ECO:0000313" key="15">
    <source>
        <dbReference type="Proteomes" id="UP000013085"/>
    </source>
</evidence>
<proteinExistence type="inferred from homology"/>
<dbReference type="HOGENOM" id="CLU_041013_1_2_9"/>
<dbReference type="PANTHER" id="PTHR30531">
    <property type="entry name" value="FLAGELLAR BIOSYNTHETIC PROTEIN FLHB"/>
    <property type="match status" value="1"/>
</dbReference>
<dbReference type="Pfam" id="PF01312">
    <property type="entry name" value="Bac_export_2"/>
    <property type="match status" value="1"/>
</dbReference>
<keyword evidence="14" id="KW-0966">Cell projection</keyword>
<dbReference type="EMBL" id="AGYR01000007">
    <property type="protein sequence ID" value="ENZ18803.1"/>
    <property type="molecule type" value="Genomic_DNA"/>
</dbReference>
<dbReference type="PRINTS" id="PR00950">
    <property type="entry name" value="TYPE3IMSPROT"/>
</dbReference>
<dbReference type="InterPro" id="IPR006136">
    <property type="entry name" value="FlhB"/>
</dbReference>
<feature type="region of interest" description="Disordered" evidence="13">
    <location>
        <begin position="1"/>
        <end position="24"/>
    </location>
</feature>